<dbReference type="InterPro" id="IPR000772">
    <property type="entry name" value="Ricin_B_lectin"/>
</dbReference>
<dbReference type="AlphaFoldDB" id="L7EX82"/>
<dbReference type="RefSeq" id="WP_006382056.1">
    <property type="nucleotide sequence ID" value="NZ_AEJB01000556.1"/>
</dbReference>
<name>L7EX82_STRT8</name>
<accession>L7EX82</accession>
<proteinExistence type="predicted"/>
<dbReference type="EMBL" id="AEJB01000556">
    <property type="protein sequence ID" value="ELP63000.1"/>
    <property type="molecule type" value="Genomic_DNA"/>
</dbReference>
<dbReference type="GO" id="GO:0030246">
    <property type="term" value="F:carbohydrate binding"/>
    <property type="evidence" value="ECO:0007669"/>
    <property type="project" value="UniProtKB-KW"/>
</dbReference>
<dbReference type="Proteomes" id="UP000010931">
    <property type="component" value="Unassembled WGS sequence"/>
</dbReference>
<dbReference type="SUPFAM" id="SSF50370">
    <property type="entry name" value="Ricin B-like lectins"/>
    <property type="match status" value="2"/>
</dbReference>
<feature type="domain" description="Ricin B lectin" evidence="1">
    <location>
        <begin position="401"/>
        <end position="538"/>
    </location>
</feature>
<sequence length="687" mass="71759">MSPAQTGARPGVAPQSRPLFLLTAVLALLAAVATLLLPAAGRADALARPSQTMYTPPSNAPSPGSFYPRELRLQHNGSANGTILSTFEQYTTGTPVFPIYRSTDNGNAWTKISEVADTQNGWGMRWEPELFELPAAMGDFPAGTILAAGASVPADRSAIKIDVYASTDRGLTWTFVSNIATGGPAFDTNGNGNTPVWEPFFLYANGKLIVYYSDQRDSAYGQKVVHQVSTDGRTWGPVVNDVAMPTYSQRPGMPTVAKLPGGNYVMTYEYGGSAAGNFAVYYKISADPEAFDSVTGIPLRATDGTVPTSTPYITWLPTGGPNGTLVVSAYSTGDLFLNTAGGAADTWTRINSAVVGGYSRGLLPLADGHSLLVLSGGSGGSNVRNPVTYATIDLGGGISDGATYTVSNANSNFRLTIAGGTTANGTGATQQNATTATDQQWRFAAQPSGFFKIFNVASGKVLGVENQSTANGAKVLQWDDNGTLDHEWAVAPNPAGGYTITNRVTGKLLEIPSASTTVGATAGQWGDTGCACQRWNLTQTALPPLGTGQYVLVNKNSGKYLDIPAGSTATGTAVGQWDNSACLCQLFTFQSASGGAWTIRNANSNLNLDIRSGSTTAGAVVVQNTASTANSQKWTLTDAGNGYYKLKNVNSGLNAGVAQSSTSNGAGVVQWTDVNVDDQLWKIVRIN</sequence>
<reference evidence="2 3" key="1">
    <citation type="journal article" date="2011" name="Plasmid">
        <title>Streptomyces turgidiscabies Car8 contains a modular pathogenicity island that shares virulence genes with other actinobacterial plant pathogens.</title>
        <authorList>
            <person name="Huguet-Tapia J.C."/>
            <person name="Badger J.H."/>
            <person name="Loria R."/>
            <person name="Pettis G.S."/>
        </authorList>
    </citation>
    <scope>NUCLEOTIDE SEQUENCE [LARGE SCALE GENOMIC DNA]</scope>
    <source>
        <strain evidence="2 3">Car8</strain>
    </source>
</reference>
<dbReference type="PANTHER" id="PTHR38792">
    <property type="entry name" value="BNR/ASP-BOX REPEAT DOMAIN PROTEIN (AFU_ORTHOLOGUE AFUA_7G06430)-RELATED"/>
    <property type="match status" value="1"/>
</dbReference>
<dbReference type="InterPro" id="IPR035992">
    <property type="entry name" value="Ricin_B-like_lectins"/>
</dbReference>
<dbReference type="PATRIC" id="fig|698760.3.peg.8087"/>
<keyword evidence="2" id="KW-0430">Lectin</keyword>
<feature type="domain" description="Ricin B lectin" evidence="1">
    <location>
        <begin position="547"/>
        <end position="684"/>
    </location>
</feature>
<dbReference type="Pfam" id="PF14200">
    <property type="entry name" value="RicinB_lectin_2"/>
    <property type="match status" value="3"/>
</dbReference>
<dbReference type="PROSITE" id="PS50231">
    <property type="entry name" value="RICIN_B_LECTIN"/>
    <property type="match status" value="2"/>
</dbReference>
<dbReference type="STRING" id="85558.T45_08583"/>
<evidence type="ECO:0000313" key="2">
    <source>
        <dbReference type="EMBL" id="ELP63000.1"/>
    </source>
</evidence>
<dbReference type="GeneID" id="97403792"/>
<dbReference type="CDD" id="cd15482">
    <property type="entry name" value="Sialidase_non-viral"/>
    <property type="match status" value="1"/>
</dbReference>
<dbReference type="Gene3D" id="2.80.10.50">
    <property type="match status" value="2"/>
</dbReference>
<dbReference type="Gene3D" id="2.120.10.10">
    <property type="match status" value="1"/>
</dbReference>
<dbReference type="SUPFAM" id="SSF110296">
    <property type="entry name" value="Oligoxyloglucan reducing end-specific cellobiohydrolase"/>
    <property type="match status" value="1"/>
</dbReference>
<dbReference type="PANTHER" id="PTHR38792:SF3">
    <property type="entry name" value="BNR_ASP-BOX REPEAT DOMAIN PROTEIN (AFU_ORTHOLOGUE AFUA_7G06430)-RELATED"/>
    <property type="match status" value="1"/>
</dbReference>
<protein>
    <submittedName>
        <fullName evidence="2">Ricin-type beta-trefoil lectin domain protein</fullName>
    </submittedName>
</protein>
<gene>
    <name evidence="2" type="ORF">STRTUCAR8_09829</name>
</gene>
<comment type="caution">
    <text evidence="2">The sequence shown here is derived from an EMBL/GenBank/DDBJ whole genome shotgun (WGS) entry which is preliminary data.</text>
</comment>
<keyword evidence="3" id="KW-1185">Reference proteome</keyword>
<dbReference type="CDD" id="cd00161">
    <property type="entry name" value="beta-trefoil_Ricin-like"/>
    <property type="match status" value="2"/>
</dbReference>
<organism evidence="2 3">
    <name type="scientific">Streptomyces turgidiscabies (strain Car8)</name>
    <dbReference type="NCBI Taxonomy" id="698760"/>
    <lineage>
        <taxon>Bacteria</taxon>
        <taxon>Bacillati</taxon>
        <taxon>Actinomycetota</taxon>
        <taxon>Actinomycetes</taxon>
        <taxon>Kitasatosporales</taxon>
        <taxon>Streptomycetaceae</taxon>
        <taxon>Streptomyces</taxon>
    </lineage>
</organism>
<evidence type="ECO:0000313" key="3">
    <source>
        <dbReference type="Proteomes" id="UP000010931"/>
    </source>
</evidence>
<evidence type="ECO:0000259" key="1">
    <source>
        <dbReference type="SMART" id="SM00458"/>
    </source>
</evidence>
<dbReference type="SMART" id="SM00458">
    <property type="entry name" value="RICIN"/>
    <property type="match status" value="2"/>
</dbReference>